<evidence type="ECO:0000313" key="2">
    <source>
        <dbReference type="Proteomes" id="UP001596074"/>
    </source>
</evidence>
<proteinExistence type="predicted"/>
<dbReference type="Proteomes" id="UP001596074">
    <property type="component" value="Unassembled WGS sequence"/>
</dbReference>
<dbReference type="RefSeq" id="WP_378288486.1">
    <property type="nucleotide sequence ID" value="NZ_JBHSON010000088.1"/>
</dbReference>
<name>A0ABW1ABB6_9ACTN</name>
<keyword evidence="2" id="KW-1185">Reference proteome</keyword>
<protein>
    <submittedName>
        <fullName evidence="1">Uncharacterized protein</fullName>
    </submittedName>
</protein>
<comment type="caution">
    <text evidence="1">The sequence shown here is derived from an EMBL/GenBank/DDBJ whole genome shotgun (WGS) entry which is preliminary data.</text>
</comment>
<organism evidence="1 2">
    <name type="scientific">Actinomadura rugatobispora</name>
    <dbReference type="NCBI Taxonomy" id="1994"/>
    <lineage>
        <taxon>Bacteria</taxon>
        <taxon>Bacillati</taxon>
        <taxon>Actinomycetota</taxon>
        <taxon>Actinomycetes</taxon>
        <taxon>Streptosporangiales</taxon>
        <taxon>Thermomonosporaceae</taxon>
        <taxon>Actinomadura</taxon>
    </lineage>
</organism>
<sequence>MADNWVDTVAGEFRHWADRRATDDEARAPVDAEGVRLLLDLAREELDLSGPGALTPPLLRELLLEVFPESVVVAADEAPAVVDAVRLLLAFLRDTGAADAASAAALEAELDRLVPEFTEVVAAADTSERQAAAELVTGMMLAEGVPVDDREAVDRWVRDFEALPEEERYARTERYLRDIEERVVPPVRLAPGPELAAAAQAGGLAAEVRALAGWTGDGRAVDEHGELPAADALAAVEALALPVPRRSESVRVQADLPELDRLWWAAVDAEVIVVEDAGAGPGPALPLLEGEGDAEAVLDAWLRVFDGVAVPEHDPEGGLDAVRLVQNELTGVLIHLYEQEEPSAADELAAVLIEHVTEAYESADARELAAAVREALALELDDLVRWGVARSAGEAGAGYALTPLGVWGVRELLLADGFAAPVVGDLAAAPAAELVAGLTWHRQDTADEEIDGWLAGRDAKAAAGDLLEVMGTGGPGARNLAAAVLQRVGPEAADVVREAAERRPVRPYALLWLDRLAEPQDGGERGALDRDDYLWLFVDTVAGMLETADPGEAVAAALADAPAGADLSGMVQEMWRSDHPDAAEVLRALGDHHPDRLIAKAARTAAYKARSVRAPS</sequence>
<gene>
    <name evidence="1" type="ORF">ACFPZN_43235</name>
</gene>
<reference evidence="2" key="1">
    <citation type="journal article" date="2019" name="Int. J. Syst. Evol. Microbiol.">
        <title>The Global Catalogue of Microorganisms (GCM) 10K type strain sequencing project: providing services to taxonomists for standard genome sequencing and annotation.</title>
        <authorList>
            <consortium name="The Broad Institute Genomics Platform"/>
            <consortium name="The Broad Institute Genome Sequencing Center for Infectious Disease"/>
            <person name="Wu L."/>
            <person name="Ma J."/>
        </authorList>
    </citation>
    <scope>NUCLEOTIDE SEQUENCE [LARGE SCALE GENOMIC DNA]</scope>
    <source>
        <strain evidence="2">KCTC 42087</strain>
    </source>
</reference>
<evidence type="ECO:0000313" key="1">
    <source>
        <dbReference type="EMBL" id="MFC5752471.1"/>
    </source>
</evidence>
<dbReference type="EMBL" id="JBHSON010000088">
    <property type="protein sequence ID" value="MFC5752471.1"/>
    <property type="molecule type" value="Genomic_DNA"/>
</dbReference>
<accession>A0ABW1ABB6</accession>